<dbReference type="OrthoDB" id="9988102at2759"/>
<evidence type="ECO:0000256" key="1">
    <source>
        <dbReference type="SAM" id="MobiDB-lite"/>
    </source>
</evidence>
<dbReference type="Gene3D" id="3.40.50.720">
    <property type="entry name" value="NAD(P)-binding Rossmann-like Domain"/>
    <property type="match status" value="1"/>
</dbReference>
<dbReference type="RefSeq" id="XP_013330165.1">
    <property type="nucleotide sequence ID" value="XM_013474711.1"/>
</dbReference>
<dbReference type="InterPro" id="IPR013328">
    <property type="entry name" value="6PGD_dom2"/>
</dbReference>
<dbReference type="AlphaFoldDB" id="A0A0F4Z0Z9"/>
<dbReference type="GO" id="GO:0050661">
    <property type="term" value="F:NADP binding"/>
    <property type="evidence" value="ECO:0007669"/>
    <property type="project" value="InterPro"/>
</dbReference>
<dbReference type="InterPro" id="IPR015814">
    <property type="entry name" value="Pgluconate_DH_NAD-bd_C"/>
</dbReference>
<evidence type="ECO:0000313" key="5">
    <source>
        <dbReference type="Proteomes" id="UP000053958"/>
    </source>
</evidence>
<comment type="caution">
    <text evidence="4">The sequence shown here is derived from an EMBL/GenBank/DDBJ whole genome shotgun (WGS) entry which is preliminary data.</text>
</comment>
<evidence type="ECO:0008006" key="6">
    <source>
        <dbReference type="Google" id="ProtNLM"/>
    </source>
</evidence>
<reference evidence="4 5" key="1">
    <citation type="submission" date="2015-04" db="EMBL/GenBank/DDBJ databases">
        <authorList>
            <person name="Heijne W.H."/>
            <person name="Fedorova N.D."/>
            <person name="Nierman W.C."/>
            <person name="Vollebregt A.W."/>
            <person name="Zhao Z."/>
            <person name="Wu L."/>
            <person name="Kumar M."/>
            <person name="Stam H."/>
            <person name="van den Berg M.A."/>
            <person name="Pel H.J."/>
        </authorList>
    </citation>
    <scope>NUCLEOTIDE SEQUENCE [LARGE SCALE GENOMIC DNA]</scope>
    <source>
        <strain evidence="4 5">CBS 393.64</strain>
    </source>
</reference>
<protein>
    <recommendedName>
        <fullName evidence="6">6-phosphogluconate dehydrogenase C-terminal domain-like protein</fullName>
    </recommendedName>
</protein>
<evidence type="ECO:0000259" key="3">
    <source>
        <dbReference type="Pfam" id="PF09130"/>
    </source>
</evidence>
<keyword evidence="5" id="KW-1185">Reference proteome</keyword>
<proteinExistence type="predicted"/>
<dbReference type="EMBL" id="LASV01000096">
    <property type="protein sequence ID" value="KKA23553.1"/>
    <property type="molecule type" value="Genomic_DNA"/>
</dbReference>
<feature type="domain" description="Phosphogluconate dehydrogenase NAD-binding putative C-terminal" evidence="3">
    <location>
        <begin position="215"/>
        <end position="279"/>
    </location>
</feature>
<evidence type="ECO:0000313" key="4">
    <source>
        <dbReference type="EMBL" id="KKA23553.1"/>
    </source>
</evidence>
<dbReference type="InterPro" id="IPR036291">
    <property type="entry name" value="NAD(P)-bd_dom_sf"/>
</dbReference>
<dbReference type="InterPro" id="IPR008927">
    <property type="entry name" value="6-PGluconate_DH-like_C_sf"/>
</dbReference>
<dbReference type="Proteomes" id="UP000053958">
    <property type="component" value="Unassembled WGS sequence"/>
</dbReference>
<dbReference type="STRING" id="1408163.A0A0F4Z0Z9"/>
<dbReference type="Pfam" id="PF03446">
    <property type="entry name" value="NAD_binding_2"/>
    <property type="match status" value="1"/>
</dbReference>
<accession>A0A0F4Z0Z9</accession>
<feature type="compositionally biased region" description="Polar residues" evidence="1">
    <location>
        <begin position="144"/>
        <end position="153"/>
    </location>
</feature>
<gene>
    <name evidence="4" type="ORF">T310_2392</name>
</gene>
<feature type="region of interest" description="Disordered" evidence="1">
    <location>
        <begin position="136"/>
        <end position="155"/>
    </location>
</feature>
<dbReference type="InterPro" id="IPR006115">
    <property type="entry name" value="6PGDH_NADP-bd"/>
</dbReference>
<dbReference type="SUPFAM" id="SSF51735">
    <property type="entry name" value="NAD(P)-binding Rossmann-fold domains"/>
    <property type="match status" value="1"/>
</dbReference>
<sequence length="322" mass="35271">MAFSTIAVISIGEMGLGIAQLLMAHRYRVLTYAADRSEATQTRAWTAGIELMRSLGELVDQSDCVLSIVPPRDALHTAERVVKAVSASRRRQTPLYYLDLNATSPGTAIETARLFEGVSSQAVLIGGGIIGGVPYPLQHDKNSQENGNASSTDPPWHCPSLIVSGPHRLPDQRVSQILNIRHVSENIGAATGIKMCYAALTKGFVALSIQSFTTAHRLGVLYELRGLLEQYNPSTLRLAEKGLVTMPPKAYRWVREMEEIGETMAGSGFERDLVSQVYRTVAEDTELGKEKPDQRVRGQTVEDVVELISRGLQAKKARGRLM</sequence>
<name>A0A0F4Z0Z9_RASE3</name>
<dbReference type="GeneID" id="25314743"/>
<organism evidence="4 5">
    <name type="scientific">Rasamsonia emersonii (strain ATCC 16479 / CBS 393.64 / IMI 116815)</name>
    <dbReference type="NCBI Taxonomy" id="1408163"/>
    <lineage>
        <taxon>Eukaryota</taxon>
        <taxon>Fungi</taxon>
        <taxon>Dikarya</taxon>
        <taxon>Ascomycota</taxon>
        <taxon>Pezizomycotina</taxon>
        <taxon>Eurotiomycetes</taxon>
        <taxon>Eurotiomycetidae</taxon>
        <taxon>Eurotiales</taxon>
        <taxon>Trichocomaceae</taxon>
        <taxon>Rasamsonia</taxon>
    </lineage>
</organism>
<dbReference type="Pfam" id="PF09130">
    <property type="entry name" value="DUF1932"/>
    <property type="match status" value="1"/>
</dbReference>
<dbReference type="SUPFAM" id="SSF48179">
    <property type="entry name" value="6-phosphogluconate dehydrogenase C-terminal domain-like"/>
    <property type="match status" value="1"/>
</dbReference>
<feature type="domain" description="6-phosphogluconate dehydrogenase NADP-binding" evidence="2">
    <location>
        <begin position="5"/>
        <end position="77"/>
    </location>
</feature>
<evidence type="ECO:0000259" key="2">
    <source>
        <dbReference type="Pfam" id="PF03446"/>
    </source>
</evidence>
<dbReference type="Gene3D" id="1.10.1040.10">
    <property type="entry name" value="N-(1-d-carboxylethyl)-l-norvaline Dehydrogenase, domain 2"/>
    <property type="match status" value="1"/>
</dbReference>